<comment type="caution">
    <text evidence="5">The sequence shown here is derived from an EMBL/GenBank/DDBJ whole genome shotgun (WGS) entry which is preliminary data.</text>
</comment>
<accession>A0A9P6EQN5</accession>
<dbReference type="EMBL" id="MU157829">
    <property type="protein sequence ID" value="KAF9533170.1"/>
    <property type="molecule type" value="Genomic_DNA"/>
</dbReference>
<dbReference type="SUPFAM" id="SSF51735">
    <property type="entry name" value="NAD(P)-binding Rossmann-fold domains"/>
    <property type="match status" value="1"/>
</dbReference>
<dbReference type="Gene3D" id="3.40.50.720">
    <property type="entry name" value="NAD(P)-binding Rossmann-like Domain"/>
    <property type="match status" value="1"/>
</dbReference>
<evidence type="ECO:0000256" key="3">
    <source>
        <dbReference type="ARBA" id="ARBA00023002"/>
    </source>
</evidence>
<proteinExistence type="inferred from homology"/>
<name>A0A9P6EQN5_9AGAR</name>
<dbReference type="OrthoDB" id="1274115at2759"/>
<comment type="similarity">
    <text evidence="1 4">Belongs to the short-chain dehydrogenases/reductases (SDR) family.</text>
</comment>
<dbReference type="Pfam" id="PF00106">
    <property type="entry name" value="adh_short"/>
    <property type="match status" value="1"/>
</dbReference>
<keyword evidence="3" id="KW-0560">Oxidoreductase</keyword>
<protein>
    <submittedName>
        <fullName evidence="5">Uncharacterized protein</fullName>
    </submittedName>
</protein>
<dbReference type="CDD" id="cd05374">
    <property type="entry name" value="17beta-HSD-like_SDR_c"/>
    <property type="match status" value="1"/>
</dbReference>
<evidence type="ECO:0000313" key="5">
    <source>
        <dbReference type="EMBL" id="KAF9533170.1"/>
    </source>
</evidence>
<sequence>MSPQLVWIITGTSSGLGRNLAQGALKRGDKVIATGRPGGRSAAKLDELVNEGADILELDVTWPLERIQETAKAAVAIHGRVDVVVNNAGYIQVGVLEEATPEETFQQYNTNVFGALNVSRAFLPYMRERKTGTIIFYGSVVGWIGFPYSGLYSSSKWAIRGIAATLQEEIAPLGLRSVCIDPGYFRTSFLGADSRAPEVGRIPDYKELSQKAENSLREYNGRQPGDPLKGVEVIVDLIKGEGSATGKPFPISLALGSDCYNTCKKTSDSYLKLLEEWKDVSFSTDFDSKN</sequence>
<evidence type="ECO:0000256" key="1">
    <source>
        <dbReference type="ARBA" id="ARBA00006484"/>
    </source>
</evidence>
<dbReference type="PRINTS" id="PR00081">
    <property type="entry name" value="GDHRDH"/>
</dbReference>
<dbReference type="InterPro" id="IPR020904">
    <property type="entry name" value="Sc_DH/Rdtase_CS"/>
</dbReference>
<evidence type="ECO:0000256" key="4">
    <source>
        <dbReference type="RuleBase" id="RU000363"/>
    </source>
</evidence>
<dbReference type="InterPro" id="IPR051911">
    <property type="entry name" value="SDR_oxidoreductase"/>
</dbReference>
<dbReference type="GO" id="GO:0016491">
    <property type="term" value="F:oxidoreductase activity"/>
    <property type="evidence" value="ECO:0007669"/>
    <property type="project" value="UniProtKB-KW"/>
</dbReference>
<evidence type="ECO:0000313" key="6">
    <source>
        <dbReference type="Proteomes" id="UP000807306"/>
    </source>
</evidence>
<gene>
    <name evidence="5" type="ORF">CPB83DRAFT_867136</name>
</gene>
<dbReference type="Proteomes" id="UP000807306">
    <property type="component" value="Unassembled WGS sequence"/>
</dbReference>
<organism evidence="5 6">
    <name type="scientific">Crepidotus variabilis</name>
    <dbReference type="NCBI Taxonomy" id="179855"/>
    <lineage>
        <taxon>Eukaryota</taxon>
        <taxon>Fungi</taxon>
        <taxon>Dikarya</taxon>
        <taxon>Basidiomycota</taxon>
        <taxon>Agaricomycotina</taxon>
        <taxon>Agaricomycetes</taxon>
        <taxon>Agaricomycetidae</taxon>
        <taxon>Agaricales</taxon>
        <taxon>Agaricineae</taxon>
        <taxon>Crepidotaceae</taxon>
        <taxon>Crepidotus</taxon>
    </lineage>
</organism>
<keyword evidence="2" id="KW-0521">NADP</keyword>
<dbReference type="PRINTS" id="PR00080">
    <property type="entry name" value="SDRFAMILY"/>
</dbReference>
<reference evidence="5" key="1">
    <citation type="submission" date="2020-11" db="EMBL/GenBank/DDBJ databases">
        <authorList>
            <consortium name="DOE Joint Genome Institute"/>
            <person name="Ahrendt S."/>
            <person name="Riley R."/>
            <person name="Andreopoulos W."/>
            <person name="Labutti K."/>
            <person name="Pangilinan J."/>
            <person name="Ruiz-Duenas F.J."/>
            <person name="Barrasa J.M."/>
            <person name="Sanchez-Garcia M."/>
            <person name="Camarero S."/>
            <person name="Miyauchi S."/>
            <person name="Serrano A."/>
            <person name="Linde D."/>
            <person name="Babiker R."/>
            <person name="Drula E."/>
            <person name="Ayuso-Fernandez I."/>
            <person name="Pacheco R."/>
            <person name="Padilla G."/>
            <person name="Ferreira P."/>
            <person name="Barriuso J."/>
            <person name="Kellner H."/>
            <person name="Castanera R."/>
            <person name="Alfaro M."/>
            <person name="Ramirez L."/>
            <person name="Pisabarro A.G."/>
            <person name="Kuo A."/>
            <person name="Tritt A."/>
            <person name="Lipzen A."/>
            <person name="He G."/>
            <person name="Yan M."/>
            <person name="Ng V."/>
            <person name="Cullen D."/>
            <person name="Martin F."/>
            <person name="Rosso M.-N."/>
            <person name="Henrissat B."/>
            <person name="Hibbett D."/>
            <person name="Martinez A.T."/>
            <person name="Grigoriev I.V."/>
        </authorList>
    </citation>
    <scope>NUCLEOTIDE SEQUENCE</scope>
    <source>
        <strain evidence="5">CBS 506.95</strain>
    </source>
</reference>
<dbReference type="InterPro" id="IPR036291">
    <property type="entry name" value="NAD(P)-bd_dom_sf"/>
</dbReference>
<dbReference type="AlphaFoldDB" id="A0A9P6EQN5"/>
<evidence type="ECO:0000256" key="2">
    <source>
        <dbReference type="ARBA" id="ARBA00022857"/>
    </source>
</evidence>
<dbReference type="PANTHER" id="PTHR43976:SF16">
    <property type="entry name" value="SHORT-CHAIN DEHYDROGENASE_REDUCTASE FAMILY PROTEIN"/>
    <property type="match status" value="1"/>
</dbReference>
<dbReference type="PANTHER" id="PTHR43976">
    <property type="entry name" value="SHORT CHAIN DEHYDROGENASE"/>
    <property type="match status" value="1"/>
</dbReference>
<dbReference type="InterPro" id="IPR002347">
    <property type="entry name" value="SDR_fam"/>
</dbReference>
<keyword evidence="6" id="KW-1185">Reference proteome</keyword>
<dbReference type="PROSITE" id="PS00061">
    <property type="entry name" value="ADH_SHORT"/>
    <property type="match status" value="1"/>
</dbReference>